<dbReference type="InterPro" id="IPR027417">
    <property type="entry name" value="P-loop_NTPase"/>
</dbReference>
<feature type="domain" description="Magnesium chelatase ChlI-like catalytic" evidence="1">
    <location>
        <begin position="79"/>
        <end position="165"/>
    </location>
</feature>
<evidence type="ECO:0000313" key="3">
    <source>
        <dbReference type="Proteomes" id="UP000019143"/>
    </source>
</evidence>
<dbReference type="Gene3D" id="3.40.50.300">
    <property type="entry name" value="P-loop containing nucleotide triphosphate hydrolases"/>
    <property type="match status" value="1"/>
</dbReference>
<dbReference type="SUPFAM" id="SSF54211">
    <property type="entry name" value="Ribosomal protein S5 domain 2-like"/>
    <property type="match status" value="1"/>
</dbReference>
<dbReference type="SUPFAM" id="SSF52540">
    <property type="entry name" value="P-loop containing nucleoside triphosphate hydrolases"/>
    <property type="match status" value="1"/>
</dbReference>
<proteinExistence type="predicted"/>
<organism evidence="2 3">
    <name type="scientific">Xanthomonas arboricola pv. pruni str. MAFF 311562</name>
    <dbReference type="NCBI Taxonomy" id="1414836"/>
    <lineage>
        <taxon>Bacteria</taxon>
        <taxon>Pseudomonadati</taxon>
        <taxon>Pseudomonadota</taxon>
        <taxon>Gammaproteobacteria</taxon>
        <taxon>Lysobacterales</taxon>
        <taxon>Lysobacteraceae</taxon>
        <taxon>Xanthomonas</taxon>
    </lineage>
</organism>
<dbReference type="GO" id="GO:0005524">
    <property type="term" value="F:ATP binding"/>
    <property type="evidence" value="ECO:0007669"/>
    <property type="project" value="InterPro"/>
</dbReference>
<dbReference type="InterPro" id="IPR000523">
    <property type="entry name" value="Mg_chelatse_chII-like_cat_dom"/>
</dbReference>
<dbReference type="EMBL" id="BAVB01000330">
    <property type="protein sequence ID" value="GAE52076.1"/>
    <property type="molecule type" value="Genomic_DNA"/>
</dbReference>
<reference evidence="2 3" key="1">
    <citation type="submission" date="2014-01" db="EMBL/GenBank/DDBJ databases">
        <title>Genome sequence and analysis of Xanthomonas arboricola pv. pruni.</title>
        <authorList>
            <person name="Fujikawa T."/>
            <person name="Nakazono-Nagaoka E."/>
        </authorList>
    </citation>
    <scope>NUCLEOTIDE SEQUENCE [LARGE SCALE GENOMIC DNA]</scope>
    <source>
        <strain evidence="3">MAFF 311562</strain>
    </source>
</reference>
<protein>
    <submittedName>
        <fullName evidence="2">Competence-like protein</fullName>
    </submittedName>
</protein>
<dbReference type="Proteomes" id="UP000019143">
    <property type="component" value="Unassembled WGS sequence"/>
</dbReference>
<gene>
    <name evidence="2" type="primary">comM</name>
    <name evidence="2" type="ORF">XPU_3608</name>
</gene>
<sequence>MTGELRGVDGVLPAALAAAQAGRRLIVPLANGAEAAIAGHVEAFTARTLLEVCAALNGSQPAPAAEVAIPALGARALPDMADVRGQPHARRALEIAAAGGHHLLLVGSPGCGKTLLASRLPGLLPESSETEALETAAITSVSGRGLDLARWRQRPYRAPHHTASRWRARIRAPARSRWPTTACCSWTNCPSGSGRRWKCCASPWNPAL</sequence>
<evidence type="ECO:0000313" key="2">
    <source>
        <dbReference type="EMBL" id="GAE52076.1"/>
    </source>
</evidence>
<dbReference type="Pfam" id="PF01078">
    <property type="entry name" value="Mg_chelatase"/>
    <property type="match status" value="1"/>
</dbReference>
<evidence type="ECO:0000259" key="1">
    <source>
        <dbReference type="Pfam" id="PF01078"/>
    </source>
</evidence>
<dbReference type="PANTHER" id="PTHR32039:SF7">
    <property type="entry name" value="COMPETENCE PROTEIN COMM"/>
    <property type="match status" value="1"/>
</dbReference>
<accession>W4S6D4</accession>
<dbReference type="InterPro" id="IPR045006">
    <property type="entry name" value="CHLI-like"/>
</dbReference>
<name>W4S6D4_9XANT</name>
<dbReference type="PANTHER" id="PTHR32039">
    <property type="entry name" value="MAGNESIUM-CHELATASE SUBUNIT CHLI"/>
    <property type="match status" value="1"/>
</dbReference>
<dbReference type="AlphaFoldDB" id="W4S6D4"/>
<dbReference type="InterPro" id="IPR020568">
    <property type="entry name" value="Ribosomal_Su5_D2-typ_SF"/>
</dbReference>
<comment type="caution">
    <text evidence="2">The sequence shown here is derived from an EMBL/GenBank/DDBJ whole genome shotgun (WGS) entry which is preliminary data.</text>
</comment>